<dbReference type="PROSITE" id="PS50016">
    <property type="entry name" value="ZF_PHD_2"/>
    <property type="match status" value="1"/>
</dbReference>
<dbReference type="Gene3D" id="3.30.40.10">
    <property type="entry name" value="Zinc/RING finger domain, C3HC4 (zinc finger)"/>
    <property type="match status" value="2"/>
</dbReference>
<dbReference type="OrthoDB" id="1903104at2759"/>
<proteinExistence type="predicted"/>
<name>A0A067L655_JATCU</name>
<dbReference type="GO" id="GO:0008270">
    <property type="term" value="F:zinc ion binding"/>
    <property type="evidence" value="ECO:0007669"/>
    <property type="project" value="UniProtKB-KW"/>
</dbReference>
<dbReference type="PROSITE" id="PS01359">
    <property type="entry name" value="ZF_PHD_1"/>
    <property type="match status" value="1"/>
</dbReference>
<protein>
    <recommendedName>
        <fullName evidence="8">PHD-type domain-containing protein</fullName>
    </recommendedName>
</protein>
<keyword evidence="3 6" id="KW-0863">Zinc-finger</keyword>
<dbReference type="SMART" id="SM00249">
    <property type="entry name" value="PHD"/>
    <property type="match status" value="2"/>
</dbReference>
<dbReference type="InterPro" id="IPR019787">
    <property type="entry name" value="Znf_PHD-finger"/>
</dbReference>
<dbReference type="InterPro" id="IPR013083">
    <property type="entry name" value="Znf_RING/FYVE/PHD"/>
</dbReference>
<dbReference type="InterPro" id="IPR016181">
    <property type="entry name" value="Acyl_CoA_acyltransferase"/>
</dbReference>
<feature type="domain" description="PHD-type" evidence="8">
    <location>
        <begin position="959"/>
        <end position="1004"/>
    </location>
</feature>
<dbReference type="GO" id="GO:0045944">
    <property type="term" value="P:positive regulation of transcription by RNA polymerase II"/>
    <property type="evidence" value="ECO:0007669"/>
    <property type="project" value="TreeGrafter"/>
</dbReference>
<dbReference type="Pfam" id="PF23011">
    <property type="entry name" value="PHD-1st_NSD"/>
    <property type="match status" value="1"/>
</dbReference>
<dbReference type="GO" id="GO:0005634">
    <property type="term" value="C:nucleus"/>
    <property type="evidence" value="ECO:0007669"/>
    <property type="project" value="UniProtKB-SubCell"/>
</dbReference>
<keyword evidence="10" id="KW-1185">Reference proteome</keyword>
<evidence type="ECO:0000259" key="8">
    <source>
        <dbReference type="PROSITE" id="PS50016"/>
    </source>
</evidence>
<gene>
    <name evidence="9" type="ORF">JCGZ_05418</name>
</gene>
<evidence type="ECO:0000313" key="9">
    <source>
        <dbReference type="EMBL" id="KDP43951.1"/>
    </source>
</evidence>
<dbReference type="InterPro" id="IPR011011">
    <property type="entry name" value="Znf_FYVE_PHD"/>
</dbReference>
<feature type="region of interest" description="Disordered" evidence="7">
    <location>
        <begin position="635"/>
        <end position="657"/>
    </location>
</feature>
<evidence type="ECO:0000256" key="4">
    <source>
        <dbReference type="ARBA" id="ARBA00022833"/>
    </source>
</evidence>
<dbReference type="FunFam" id="3.30.40.10:FF:000494">
    <property type="entry name" value="Acyl-CoA N-acyltransferase with RING/FYVE/PHD-type zinc finger domain"/>
    <property type="match status" value="1"/>
</dbReference>
<organism evidence="9 10">
    <name type="scientific">Jatropha curcas</name>
    <name type="common">Barbados nut</name>
    <dbReference type="NCBI Taxonomy" id="180498"/>
    <lineage>
        <taxon>Eukaryota</taxon>
        <taxon>Viridiplantae</taxon>
        <taxon>Streptophyta</taxon>
        <taxon>Embryophyta</taxon>
        <taxon>Tracheophyta</taxon>
        <taxon>Spermatophyta</taxon>
        <taxon>Magnoliopsida</taxon>
        <taxon>eudicotyledons</taxon>
        <taxon>Gunneridae</taxon>
        <taxon>Pentapetalae</taxon>
        <taxon>rosids</taxon>
        <taxon>fabids</taxon>
        <taxon>Malpighiales</taxon>
        <taxon>Euphorbiaceae</taxon>
        <taxon>Crotonoideae</taxon>
        <taxon>Jatropheae</taxon>
        <taxon>Jatropha</taxon>
    </lineage>
</organism>
<feature type="compositionally biased region" description="Polar residues" evidence="7">
    <location>
        <begin position="47"/>
        <end position="58"/>
    </location>
</feature>
<dbReference type="InterPro" id="IPR001965">
    <property type="entry name" value="Znf_PHD"/>
</dbReference>
<keyword evidence="5" id="KW-0539">Nucleus</keyword>
<dbReference type="Gene3D" id="3.40.630.30">
    <property type="match status" value="1"/>
</dbReference>
<sequence>MANGTDVKDMLVAKVRPGLKREFEFAFRALSEISGSLGRTRAKRVQSGASPTNGSAERSNNKKRLKASGSKESVKGEKVRDLEEKVVGCGEEVEVVKEEEAKSDLVELGSGDEEAKVGLIESVPLLGREVNGVDIEIVEEKDNRVASMCVEETQKKNELEKPVISEDMQRNDVNWNGVCEERPGGSLTNSLNNEDLEDKISLDKVMMDEGLRVGDMNDTYEEGTSDLVPVLMEEESKNKLEKATVLESISDSELKGDRNIVCAEGTSNSSAIVANSEGVEIQSSPVLVNDINGKVEEKPFRRFTRSLLKPKTETMKEFNAKLENKLYKVIMDESLKDCDRNHECEEGTSGSVPVLMEEDSKNVMEKVTINLVLERNSDSEVKGDMKNVCEERISMPSAVVANSEGVDIQSSSFLVKGNNGKVEEKPFRRFTRSLLKPKTEIVEEFNTKDENTLDNSKEVDRNDICEAGTSRSVPVLMEEDSKNEMEKVTVKGVLESNSDSEVKGDRNNICEERISISSAIIASGEGFDRNHTRGEGTSGSVPVLMEEHPKKELEKATSNGFLERNCDSDVKGDRNNLCEEGASLSSAILATSKGVVIQPLPVLINDRTVKLEEKPFRRFTRSLLKPKIETVKEFNSKDGVEGNNGSGRSSGADHIGSSSAGLSKMLRIDSSRKFPTKLKDLLDSGILEGLKVKYMRSKARGAGEAGLWGVIKGSGIQCFCRVCKGQEVVTPALFELHAGSSNKRPPEYIYLENGNTLRDVMNACKDSSLENLDAAVRLSSGCSSLQKSTFCLNCRGSIAGTGTGKSMVLCSQCIGFKESQAGMPVTTDNDKGTPKQIPLPKSTESAIKCSTSRSKSQGRLTTKDLRMHKLVFEEDVLPDGTEVAYYSRGQKLLVGYKKGFGIFCSCCNAEVSPSQFESHAGWASRRKPYLHIYTSNGVSLHELALSLSKNRKFSTHENDDLCQICKDGGNLLCCDTCPRSYHKECLSLPEIPKGKWNCKFCFNNFQKEKFVERNANAIAAGRVAGVDPIEQITRRCIRIVKTLDSEFGGCVICRGHDFAKSFGPRTVLLCDQCEREFHVGCLKDQNMEDLKELPKGNWFCCTECSKIYCALHRLVARGEERLPDYCLDVIRKKHGGNDSETGEKKNEESSSVTGSGIDVRWRLLNDKIDPSGDTAALLSEALAIYHERFDPIYVTGTSSKADRDLIPAMVFGENLQGQDLGGMYCAILLVNKVVVSSAIIRFFGPEMAELPLVATSTKAQGQGYFQALFDCLEKLLGFLNVKNLVLPAAEEAESIWTNKFGFDKLTQEEFIKFRKEYQMMVFQGTAMLRKSVPKCRIVGRPEGG</sequence>
<accession>A0A067L655</accession>
<dbReference type="STRING" id="180498.A0A067L655"/>
<dbReference type="CDD" id="cd15532">
    <property type="entry name" value="PHD2_CHD_II"/>
    <property type="match status" value="1"/>
</dbReference>
<dbReference type="InterPro" id="IPR032308">
    <property type="entry name" value="TDBD"/>
</dbReference>
<evidence type="ECO:0000256" key="6">
    <source>
        <dbReference type="PROSITE-ProRule" id="PRU00146"/>
    </source>
</evidence>
<dbReference type="SUPFAM" id="SSF57903">
    <property type="entry name" value="FYVE/PHD zinc finger"/>
    <property type="match status" value="2"/>
</dbReference>
<evidence type="ECO:0000256" key="2">
    <source>
        <dbReference type="ARBA" id="ARBA00022723"/>
    </source>
</evidence>
<keyword evidence="2" id="KW-0479">Metal-binding</keyword>
<dbReference type="InterPro" id="IPR019786">
    <property type="entry name" value="Zinc_finger_PHD-type_CS"/>
</dbReference>
<evidence type="ECO:0000256" key="1">
    <source>
        <dbReference type="ARBA" id="ARBA00004123"/>
    </source>
</evidence>
<dbReference type="SUPFAM" id="SSF55729">
    <property type="entry name" value="Acyl-CoA N-acyltransferases (Nat)"/>
    <property type="match status" value="1"/>
</dbReference>
<dbReference type="PANTHER" id="PTHR47025">
    <property type="entry name" value="AUTOIMMUNE REGULATOR"/>
    <property type="match status" value="1"/>
</dbReference>
<feature type="region of interest" description="Disordered" evidence="7">
    <location>
        <begin position="37"/>
        <end position="80"/>
    </location>
</feature>
<evidence type="ECO:0000313" key="10">
    <source>
        <dbReference type="Proteomes" id="UP000027138"/>
    </source>
</evidence>
<keyword evidence="4" id="KW-0862">Zinc</keyword>
<dbReference type="InterPro" id="IPR059153">
    <property type="entry name" value="NSD_PHD-1st"/>
</dbReference>
<dbReference type="EMBL" id="KK914256">
    <property type="protein sequence ID" value="KDP43951.1"/>
    <property type="molecule type" value="Genomic_DNA"/>
</dbReference>
<dbReference type="GO" id="GO:0000977">
    <property type="term" value="F:RNA polymerase II transcription regulatory region sequence-specific DNA binding"/>
    <property type="evidence" value="ECO:0007669"/>
    <property type="project" value="TreeGrafter"/>
</dbReference>
<dbReference type="Pfam" id="PF23209">
    <property type="entry name" value="IDM1_C"/>
    <property type="match status" value="1"/>
</dbReference>
<dbReference type="PANTHER" id="PTHR47025:SF2">
    <property type="entry name" value="AUTOIMMUNE REGULATOR"/>
    <property type="match status" value="1"/>
</dbReference>
<dbReference type="Pfam" id="PF16135">
    <property type="entry name" value="TDBD"/>
    <property type="match status" value="2"/>
</dbReference>
<evidence type="ECO:0000256" key="3">
    <source>
        <dbReference type="ARBA" id="ARBA00022771"/>
    </source>
</evidence>
<dbReference type="InterPro" id="IPR056511">
    <property type="entry name" value="IDM1_C"/>
</dbReference>
<dbReference type="GO" id="GO:0042393">
    <property type="term" value="F:histone binding"/>
    <property type="evidence" value="ECO:0007669"/>
    <property type="project" value="TreeGrafter"/>
</dbReference>
<reference evidence="9 10" key="1">
    <citation type="journal article" date="2014" name="PLoS ONE">
        <title>Global Analysis of Gene Expression Profiles in Physic Nut (Jatropha curcas L.) Seedlings Exposed to Salt Stress.</title>
        <authorList>
            <person name="Zhang L."/>
            <person name="Zhang C."/>
            <person name="Wu P."/>
            <person name="Chen Y."/>
            <person name="Li M."/>
            <person name="Jiang H."/>
            <person name="Wu G."/>
        </authorList>
    </citation>
    <scope>NUCLEOTIDE SEQUENCE [LARGE SCALE GENOMIC DNA]</scope>
    <source>
        <strain evidence="10">cv. GZQX0401</strain>
        <tissue evidence="9">Young leaves</tissue>
    </source>
</reference>
<comment type="subcellular location">
    <subcellularLocation>
        <location evidence="1">Nucleus</location>
    </subcellularLocation>
</comment>
<evidence type="ECO:0000256" key="7">
    <source>
        <dbReference type="SAM" id="MobiDB-lite"/>
    </source>
</evidence>
<dbReference type="Proteomes" id="UP000027138">
    <property type="component" value="Unassembled WGS sequence"/>
</dbReference>
<evidence type="ECO:0000256" key="5">
    <source>
        <dbReference type="ARBA" id="ARBA00023242"/>
    </source>
</evidence>
<dbReference type="GO" id="GO:0003682">
    <property type="term" value="F:chromatin binding"/>
    <property type="evidence" value="ECO:0007669"/>
    <property type="project" value="TreeGrafter"/>
</dbReference>